<reference evidence="3 4" key="1">
    <citation type="submission" date="2015-08" db="EMBL/GenBank/DDBJ databases">
        <authorList>
            <person name="Babu N.S."/>
            <person name="Beckwith C.J."/>
            <person name="Beseler K.G."/>
            <person name="Brison A."/>
            <person name="Carone J.V."/>
            <person name="Caskin T.P."/>
            <person name="Diamond M."/>
            <person name="Durham M.E."/>
            <person name="Foxe J.M."/>
            <person name="Go M."/>
            <person name="Henderson B.A."/>
            <person name="Jones I.B."/>
            <person name="McGettigan J.A."/>
            <person name="Micheletti S.J."/>
            <person name="Nasrallah M.E."/>
            <person name="Ortiz D."/>
            <person name="Piller C.R."/>
            <person name="Privatt S.R."/>
            <person name="Schneider S.L."/>
            <person name="Sharp S."/>
            <person name="Smith T.C."/>
            <person name="Stanton J.D."/>
            <person name="Ullery H.E."/>
            <person name="Wilson R.J."/>
            <person name="Serrano M.G."/>
            <person name="Buck G."/>
            <person name="Lee V."/>
            <person name="Wang Y."/>
            <person name="Carvalho R."/>
            <person name="Voegtly L."/>
            <person name="Shi R."/>
            <person name="Duckworth R."/>
            <person name="Johnson A."/>
            <person name="Loviza R."/>
            <person name="Walstead R."/>
            <person name="Shah Z."/>
            <person name="Kiflezghi M."/>
            <person name="Wade K."/>
            <person name="Ball S.L."/>
            <person name="Bradley K.W."/>
            <person name="Asai D.J."/>
            <person name="Bowman C.A."/>
            <person name="Russell D.A."/>
            <person name="Pope W.H."/>
            <person name="Jacobs-Sera D."/>
            <person name="Hendrix R.W."/>
            <person name="Hatfull G.F."/>
        </authorList>
    </citation>
    <scope>NUCLEOTIDE SEQUENCE [LARGE SCALE GENOMIC DNA]</scope>
    <source>
        <strain evidence="3 4">DSM 27648</strain>
    </source>
</reference>
<evidence type="ECO:0000256" key="2">
    <source>
        <dbReference type="ARBA" id="ARBA00023002"/>
    </source>
</evidence>
<protein>
    <submittedName>
        <fullName evidence="3">3-oxoacyl-[acyl-carrier protein] reductase</fullName>
    </submittedName>
</protein>
<evidence type="ECO:0000313" key="3">
    <source>
        <dbReference type="EMBL" id="AKU98418.1"/>
    </source>
</evidence>
<dbReference type="SUPFAM" id="SSF51735">
    <property type="entry name" value="NAD(P)-binding Rossmann-fold domains"/>
    <property type="match status" value="1"/>
</dbReference>
<dbReference type="FunFam" id="3.40.50.720:FF:000084">
    <property type="entry name" value="Short-chain dehydrogenase reductase"/>
    <property type="match status" value="1"/>
</dbReference>
<name>A0A0K1PY10_9BACT</name>
<dbReference type="InterPro" id="IPR036291">
    <property type="entry name" value="NAD(P)-bd_dom_sf"/>
</dbReference>
<dbReference type="Gene3D" id="3.40.50.720">
    <property type="entry name" value="NAD(P)-binding Rossmann-like Domain"/>
    <property type="match status" value="1"/>
</dbReference>
<dbReference type="OrthoDB" id="5363038at2"/>
<dbReference type="KEGG" id="llu:AKJ09_05082"/>
<gene>
    <name evidence="3" type="ORF">AKJ09_05082</name>
</gene>
<dbReference type="PANTHER" id="PTHR43639:SF1">
    <property type="entry name" value="SHORT-CHAIN DEHYDROGENASE_REDUCTASE FAMILY PROTEIN"/>
    <property type="match status" value="1"/>
</dbReference>
<dbReference type="AlphaFoldDB" id="A0A0K1PY10"/>
<dbReference type="STRING" id="1391654.AKJ09_05082"/>
<evidence type="ECO:0000313" key="4">
    <source>
        <dbReference type="Proteomes" id="UP000064967"/>
    </source>
</evidence>
<sequence length="258" mass="27199">MTRGLEGKVAVVTGGSRGIGRAIAYRLAREGALVAVHYGRDRAAASEVVRVIEEGGGRAFAVQAEFGKPGAVATFYQGLDTMLRERTGSEAFDILVNNAGIAPPMELQATSESAFDELIAVNVKTPFFLVQKAVGRLRDGGRIINLSSGVSRLAYPEAVAYALTKGALDNFTLAMAWQLGPRGITVNSLAPGYVQTDMNPSLSDPEVRRDLARGIALGRVGQPDDIADVAAFLASSDGRWVTGTYVDATGGSLLGRRL</sequence>
<dbReference type="PATRIC" id="fig|1391654.3.peg.5143"/>
<dbReference type="PANTHER" id="PTHR43639">
    <property type="entry name" value="OXIDOREDUCTASE, SHORT-CHAIN DEHYDROGENASE/REDUCTASE FAMILY (AFU_ORTHOLOGUE AFUA_5G02870)"/>
    <property type="match status" value="1"/>
</dbReference>
<dbReference type="PRINTS" id="PR00080">
    <property type="entry name" value="SDRFAMILY"/>
</dbReference>
<evidence type="ECO:0000256" key="1">
    <source>
        <dbReference type="ARBA" id="ARBA00006484"/>
    </source>
</evidence>
<keyword evidence="2" id="KW-0560">Oxidoreductase</keyword>
<organism evidence="3 4">
    <name type="scientific">Labilithrix luteola</name>
    <dbReference type="NCBI Taxonomy" id="1391654"/>
    <lineage>
        <taxon>Bacteria</taxon>
        <taxon>Pseudomonadati</taxon>
        <taxon>Myxococcota</taxon>
        <taxon>Polyangia</taxon>
        <taxon>Polyangiales</taxon>
        <taxon>Labilitrichaceae</taxon>
        <taxon>Labilithrix</taxon>
    </lineage>
</organism>
<dbReference type="RefSeq" id="WP_146649381.1">
    <property type="nucleotide sequence ID" value="NZ_CP012333.1"/>
</dbReference>
<comment type="similarity">
    <text evidence="1">Belongs to the short-chain dehydrogenases/reductases (SDR) family.</text>
</comment>
<accession>A0A0K1PY10</accession>
<dbReference type="GO" id="GO:0016491">
    <property type="term" value="F:oxidoreductase activity"/>
    <property type="evidence" value="ECO:0007669"/>
    <property type="project" value="UniProtKB-KW"/>
</dbReference>
<dbReference type="Proteomes" id="UP000064967">
    <property type="component" value="Chromosome"/>
</dbReference>
<dbReference type="InterPro" id="IPR002347">
    <property type="entry name" value="SDR_fam"/>
</dbReference>
<dbReference type="Pfam" id="PF13561">
    <property type="entry name" value="adh_short_C2"/>
    <property type="match status" value="1"/>
</dbReference>
<proteinExistence type="inferred from homology"/>
<dbReference type="PRINTS" id="PR00081">
    <property type="entry name" value="GDHRDH"/>
</dbReference>
<dbReference type="EMBL" id="CP012333">
    <property type="protein sequence ID" value="AKU98418.1"/>
    <property type="molecule type" value="Genomic_DNA"/>
</dbReference>
<keyword evidence="4" id="KW-1185">Reference proteome</keyword>